<dbReference type="GO" id="GO:0000400">
    <property type="term" value="F:four-way junction DNA binding"/>
    <property type="evidence" value="ECO:0007669"/>
    <property type="project" value="TreeGrafter"/>
</dbReference>
<proteinExistence type="predicted"/>
<dbReference type="VEuPathDB" id="MicrosporidiaDB:ECU03_1130"/>
<dbReference type="EMBL" id="KC513611">
    <property type="protein sequence ID" value="AGE95966.1"/>
    <property type="molecule type" value="Genomic_DNA"/>
</dbReference>
<dbReference type="GO" id="GO:0090656">
    <property type="term" value="P:t-circle formation"/>
    <property type="evidence" value="ECO:0007669"/>
    <property type="project" value="TreeGrafter"/>
</dbReference>
<dbReference type="SUPFAM" id="SSF52540">
    <property type="entry name" value="P-loop containing nucleoside triphosphate hydrolases"/>
    <property type="match status" value="1"/>
</dbReference>
<dbReference type="AlphaFoldDB" id="M1KL32"/>
<evidence type="ECO:0000313" key="1">
    <source>
        <dbReference type="EMBL" id="AGE95966.1"/>
    </source>
</evidence>
<dbReference type="InterPro" id="IPR027417">
    <property type="entry name" value="P-loop_NTPase"/>
</dbReference>
<dbReference type="GO" id="GO:0045003">
    <property type="term" value="P:double-strand break repair via synthesis-dependent strand annealing"/>
    <property type="evidence" value="ECO:0007669"/>
    <property type="project" value="TreeGrafter"/>
</dbReference>
<dbReference type="PANTHER" id="PTHR46487">
    <property type="entry name" value="DNA REPAIR PROTEIN XRCC3"/>
    <property type="match status" value="1"/>
</dbReference>
<reference evidence="1" key="1">
    <citation type="journal article" date="2013" name="Eukaryot. Cell">
        <title>Extremely Reduced Levels of Heterozygosity in the Vertebrate Pathogen Encephalitozoon cuniculi.</title>
        <authorList>
            <person name="Selman M."/>
            <person name="Sak B."/>
            <person name="Kvac M."/>
            <person name="Farinelli L."/>
            <person name="Weiss L.M."/>
            <person name="Corradi N."/>
        </authorList>
    </citation>
    <scope>NUCLEOTIDE SEQUENCE</scope>
</reference>
<dbReference type="GO" id="GO:0071140">
    <property type="term" value="P:resolution of mitotic recombination intermediates"/>
    <property type="evidence" value="ECO:0007669"/>
    <property type="project" value="TreeGrafter"/>
</dbReference>
<sequence length="202" mass="22751">MGLLKYYGVTELTGCPGSGRTAIAIEESKTRPTIYITTTTFCIGRYKGSPPEVMDRIVVKYVQSIEYLASFVMNSIERIIVERSIELVVIDSLDHLLATEGMGMDRRILFSITNKLKRMNQKHSTDVLVVTCHYGSWTVGSFCIPNPILGLQWMYMVNTRYVCSKDGDRRMLRLARSPLKDSRTWEFEIGASSVSVVSETSG</sequence>
<organism evidence="1">
    <name type="scientific">Encephalitozoon cuniculi</name>
    <name type="common">Microsporidian parasite</name>
    <dbReference type="NCBI Taxonomy" id="6035"/>
    <lineage>
        <taxon>Eukaryota</taxon>
        <taxon>Fungi</taxon>
        <taxon>Fungi incertae sedis</taxon>
        <taxon>Microsporidia</taxon>
        <taxon>Unikaryonidae</taxon>
        <taxon>Encephalitozoon</taxon>
    </lineage>
</organism>
<gene>
    <name evidence="1" type="ORF">ECU03_1130</name>
</gene>
<accession>M1KL32</accession>
<dbReference type="VEuPathDB" id="MicrosporidiaDB:AEWD_031070"/>
<dbReference type="VEuPathDB" id="MicrosporidiaDB:M970_031070"/>
<dbReference type="GO" id="GO:0000722">
    <property type="term" value="P:telomere maintenance via recombination"/>
    <property type="evidence" value="ECO:0007669"/>
    <property type="project" value="TreeGrafter"/>
</dbReference>
<dbReference type="Gene3D" id="3.40.50.300">
    <property type="entry name" value="P-loop containing nucleotide triphosphate hydrolases"/>
    <property type="match status" value="1"/>
</dbReference>
<protein>
    <submittedName>
        <fullName evidence="1">Uncharacterized protein</fullName>
    </submittedName>
</protein>
<dbReference type="PANTHER" id="PTHR46487:SF1">
    <property type="entry name" value="DNA REPAIR PROTEIN XRCC3"/>
    <property type="match status" value="1"/>
</dbReference>
<name>M1KL32_ENCCN</name>
<dbReference type="VEuPathDB" id="MicrosporidiaDB:AEWQ_031070"/>
<dbReference type="GO" id="GO:0005657">
    <property type="term" value="C:replication fork"/>
    <property type="evidence" value="ECO:0007669"/>
    <property type="project" value="TreeGrafter"/>
</dbReference>
<dbReference type="GO" id="GO:0033065">
    <property type="term" value="C:Rad51C-XRCC3 complex"/>
    <property type="evidence" value="ECO:0007669"/>
    <property type="project" value="TreeGrafter"/>
</dbReference>
<dbReference type="VEuPathDB" id="MicrosporidiaDB:AEWR_031070"/>